<dbReference type="eggNOG" id="KOG0504">
    <property type="taxonomic scope" value="Eukaryota"/>
</dbReference>
<feature type="domain" description="PGG" evidence="3">
    <location>
        <begin position="188"/>
        <end position="301"/>
    </location>
</feature>
<evidence type="ECO:0000256" key="1">
    <source>
        <dbReference type="SAM" id="MobiDB-lite"/>
    </source>
</evidence>
<reference evidence="4 5" key="1">
    <citation type="submission" date="2012-08" db="EMBL/GenBank/DDBJ databases">
        <title>Oryza genome evolution.</title>
        <authorList>
            <person name="Wing R.A."/>
        </authorList>
    </citation>
    <scope>NUCLEOTIDE SEQUENCE</scope>
</reference>
<feature type="region of interest" description="Disordered" evidence="1">
    <location>
        <begin position="343"/>
        <end position="396"/>
    </location>
</feature>
<feature type="transmembrane region" description="Helical" evidence="2">
    <location>
        <begin position="307"/>
        <end position="329"/>
    </location>
</feature>
<feature type="transmembrane region" description="Helical" evidence="2">
    <location>
        <begin position="828"/>
        <end position="852"/>
    </location>
</feature>
<keyword evidence="5" id="KW-1185">Reference proteome</keyword>
<feature type="transmembrane region" description="Helical" evidence="2">
    <location>
        <begin position="114"/>
        <end position="132"/>
    </location>
</feature>
<dbReference type="HOGENOM" id="CLU_007110_1_0_1"/>
<feature type="compositionally biased region" description="Low complexity" evidence="1">
    <location>
        <begin position="746"/>
        <end position="758"/>
    </location>
</feature>
<name>A0A0D9WPG8_9ORYZ</name>
<feature type="compositionally biased region" description="Acidic residues" evidence="1">
    <location>
        <begin position="383"/>
        <end position="396"/>
    </location>
</feature>
<feature type="transmembrane region" description="Helical" evidence="2">
    <location>
        <begin position="699"/>
        <end position="719"/>
    </location>
</feature>
<feature type="transmembrane region" description="Helical" evidence="2">
    <location>
        <begin position="244"/>
        <end position="265"/>
    </location>
</feature>
<evidence type="ECO:0000256" key="2">
    <source>
        <dbReference type="SAM" id="Phobius"/>
    </source>
</evidence>
<feature type="transmembrane region" description="Helical" evidence="2">
    <location>
        <begin position="402"/>
        <end position="421"/>
    </location>
</feature>
<dbReference type="Gramene" id="LPERR06G10130.1">
    <property type="protein sequence ID" value="LPERR06G10130.1"/>
    <property type="gene ID" value="LPERR06G10130"/>
</dbReference>
<feature type="transmembrane region" description="Helical" evidence="2">
    <location>
        <begin position="277"/>
        <end position="295"/>
    </location>
</feature>
<feature type="transmembrane region" description="Helical" evidence="2">
    <location>
        <begin position="138"/>
        <end position="161"/>
    </location>
</feature>
<keyword evidence="2" id="KW-1133">Transmembrane helix</keyword>
<feature type="transmembrane region" description="Helical" evidence="2">
    <location>
        <begin position="894"/>
        <end position="913"/>
    </location>
</feature>
<feature type="transmembrane region" description="Helical" evidence="2">
    <location>
        <begin position="588"/>
        <end position="605"/>
    </location>
</feature>
<reference evidence="4" key="3">
    <citation type="submission" date="2015-04" db="UniProtKB">
        <authorList>
            <consortium name="EnsemblPlants"/>
        </authorList>
    </citation>
    <scope>IDENTIFICATION</scope>
</reference>
<accession>A0A0D9WPG8</accession>
<feature type="region of interest" description="Disordered" evidence="1">
    <location>
        <begin position="544"/>
        <end position="563"/>
    </location>
</feature>
<dbReference type="InterPro" id="IPR026961">
    <property type="entry name" value="PGG_dom"/>
</dbReference>
<dbReference type="AlphaFoldDB" id="A0A0D9WPG8"/>
<sequence>MGSESQLDGQVSSTAAPPPPVKEDDSLEWQLRKYLLLLAILVATVTYIAGLDPPGGVWMETKDGHLTGNPILPDTRHLRYMLFYYFNATAFAASLVLIIILLSFRVEGPQVKAVRWVMVVDLLCLMVAYVTGSCRGRLTTIFSSLLSAAVFAYVVIHTLVAPAPKSTTSKKEEDAVPVTPPEWDGLLNLKERRKVLMLLAIFVVTITYTAGLSPPGGTWEHAEEGSHQRAGDPVLLEGQHHRRFIAFFIFNTLAFVASLAVIMLLLSSRLASNAKRLSALFVGIALALLGLMGAYASGSCRETDTTVYVLCLTGAVASVLIYICCLAVIKARNEQLKLLREAHSQRSQKGEDNFNQEKNGEEGEAPPQQSQKGEEHFRQEKNGEEEEEHQETNGEDDTIKKALSLILLLATLTATVTYQAGMDPPGGVWRDNDNGHNGGDLILPATHPMRHKVFFYCNSVAFVASIVVVIMVQSSSLINRHALEAAVILDLFGLMGAYAAGSCRDVHTSIYIFVLAAAIFVLVVAIYAMIHKFWNPNRRKNLANQQKDQSKLEEGNNIPNLHEDESKLEEGKIKLDKQKRKLEKKRKLLLLLAILADTNTYQAGLTPPGGFWIEHADEGHHYGDSILADNYPRRYKAFFYCNATSFMASVVAIVLLVSRKLSDIAIGYYRALYVCMAVGLVGLMGAYAAGTTRRLRTSIYVIALVGGVLIFAALHIHFVHVQLHYVHVQLQTWFPKLFGSPRSSDEGSSSSSKTGSESTQKEATDEKRVYTEKYKMRKYLMLLGILAASVTYQAGLAPPGSVWPTDDGEGHMAGDPILKDIDVRRYHVFFYSNSTSFVASLIVIVLLLQGIGTLPKIYSNPLKTMHAVIVLDLLGLLVAYAAGSSREWGTSGYVVAMAVMALSYVVIYVFLSLRDKGGSKKKALGELDLSSSVADNT</sequence>
<feature type="transmembrane region" description="Helical" evidence="2">
    <location>
        <begin position="669"/>
        <end position="687"/>
    </location>
</feature>
<proteinExistence type="predicted"/>
<feature type="compositionally biased region" description="Basic and acidic residues" evidence="1">
    <location>
        <begin position="372"/>
        <end position="382"/>
    </location>
</feature>
<feature type="transmembrane region" description="Helical" evidence="2">
    <location>
        <begin position="864"/>
        <end position="882"/>
    </location>
</feature>
<dbReference type="PANTHER" id="PTHR24177">
    <property type="entry name" value="CASKIN"/>
    <property type="match status" value="1"/>
</dbReference>
<dbReference type="GO" id="GO:0016020">
    <property type="term" value="C:membrane"/>
    <property type="evidence" value="ECO:0007669"/>
    <property type="project" value="TreeGrafter"/>
</dbReference>
<feature type="region of interest" description="Disordered" evidence="1">
    <location>
        <begin position="744"/>
        <end position="766"/>
    </location>
</feature>
<feature type="domain" description="PGG" evidence="3">
    <location>
        <begin position="29"/>
        <end position="135"/>
    </location>
</feature>
<reference evidence="5" key="2">
    <citation type="submission" date="2013-12" db="EMBL/GenBank/DDBJ databases">
        <authorList>
            <person name="Yu Y."/>
            <person name="Lee S."/>
            <person name="de Baynast K."/>
            <person name="Wissotski M."/>
            <person name="Liu L."/>
            <person name="Talag J."/>
            <person name="Goicoechea J."/>
            <person name="Angelova A."/>
            <person name="Jetty R."/>
            <person name="Kudrna D."/>
            <person name="Golser W."/>
            <person name="Rivera L."/>
            <person name="Zhang J."/>
            <person name="Wing R."/>
        </authorList>
    </citation>
    <scope>NUCLEOTIDE SEQUENCE</scope>
</reference>
<feature type="transmembrane region" description="Helical" evidence="2">
    <location>
        <begin position="779"/>
        <end position="797"/>
    </location>
</feature>
<feature type="region of interest" description="Disordered" evidence="1">
    <location>
        <begin position="1"/>
        <end position="23"/>
    </location>
</feature>
<evidence type="ECO:0000313" key="4">
    <source>
        <dbReference type="EnsemblPlants" id="LPERR06G10130.1"/>
    </source>
</evidence>
<evidence type="ECO:0000259" key="3">
    <source>
        <dbReference type="Pfam" id="PF13962"/>
    </source>
</evidence>
<feature type="domain" description="PGG" evidence="3">
    <location>
        <begin position="580"/>
        <end position="693"/>
    </location>
</feature>
<feature type="transmembrane region" description="Helical" evidence="2">
    <location>
        <begin position="481"/>
        <end position="498"/>
    </location>
</feature>
<keyword evidence="2" id="KW-0472">Membrane</keyword>
<dbReference type="Proteomes" id="UP000032180">
    <property type="component" value="Chromosome 6"/>
</dbReference>
<feature type="transmembrane region" description="Helical" evidence="2">
    <location>
        <begin position="510"/>
        <end position="530"/>
    </location>
</feature>
<feature type="transmembrane region" description="Helical" evidence="2">
    <location>
        <begin position="82"/>
        <end position="102"/>
    </location>
</feature>
<feature type="compositionally biased region" description="Basic and acidic residues" evidence="1">
    <location>
        <begin position="343"/>
        <end position="352"/>
    </location>
</feature>
<feature type="compositionally biased region" description="Polar residues" evidence="1">
    <location>
        <begin position="1"/>
        <end position="15"/>
    </location>
</feature>
<feature type="transmembrane region" description="Helical" evidence="2">
    <location>
        <begin position="453"/>
        <end position="472"/>
    </location>
</feature>
<feature type="domain" description="PGG" evidence="3">
    <location>
        <begin position="398"/>
        <end position="504"/>
    </location>
</feature>
<dbReference type="PANTHER" id="PTHR24177:SF413">
    <property type="entry name" value="TRANSMEMBRANE PROTEIN, PUTATIVE-RELATED"/>
    <property type="match status" value="1"/>
</dbReference>
<dbReference type="EnsemblPlants" id="LPERR06G10130.1">
    <property type="protein sequence ID" value="LPERR06G10130.1"/>
    <property type="gene ID" value="LPERR06G10130"/>
</dbReference>
<evidence type="ECO:0000313" key="5">
    <source>
        <dbReference type="Proteomes" id="UP000032180"/>
    </source>
</evidence>
<dbReference type="Pfam" id="PF13962">
    <property type="entry name" value="PGG"/>
    <property type="match status" value="5"/>
</dbReference>
<feature type="transmembrane region" description="Helical" evidence="2">
    <location>
        <begin position="34"/>
        <end position="51"/>
    </location>
</feature>
<feature type="transmembrane region" description="Helical" evidence="2">
    <location>
        <begin position="195"/>
        <end position="213"/>
    </location>
</feature>
<feature type="domain" description="PGG" evidence="3">
    <location>
        <begin position="775"/>
        <end position="886"/>
    </location>
</feature>
<feature type="transmembrane region" description="Helical" evidence="2">
    <location>
        <begin position="637"/>
        <end position="657"/>
    </location>
</feature>
<organism evidence="4 5">
    <name type="scientific">Leersia perrieri</name>
    <dbReference type="NCBI Taxonomy" id="77586"/>
    <lineage>
        <taxon>Eukaryota</taxon>
        <taxon>Viridiplantae</taxon>
        <taxon>Streptophyta</taxon>
        <taxon>Embryophyta</taxon>
        <taxon>Tracheophyta</taxon>
        <taxon>Spermatophyta</taxon>
        <taxon>Magnoliopsida</taxon>
        <taxon>Liliopsida</taxon>
        <taxon>Poales</taxon>
        <taxon>Poaceae</taxon>
        <taxon>BOP clade</taxon>
        <taxon>Oryzoideae</taxon>
        <taxon>Oryzeae</taxon>
        <taxon>Oryzinae</taxon>
        <taxon>Leersia</taxon>
    </lineage>
</organism>
<protein>
    <recommendedName>
        <fullName evidence="3">PGG domain-containing protein</fullName>
    </recommendedName>
</protein>
<dbReference type="STRING" id="77586.A0A0D9WPG8"/>
<keyword evidence="2" id="KW-0812">Transmembrane</keyword>